<gene>
    <name evidence="2" type="ORF">BTO11_12250</name>
</gene>
<dbReference type="RefSeq" id="WP_105052867.1">
    <property type="nucleotide sequence ID" value="NZ_BMYG01000001.1"/>
</dbReference>
<evidence type="ECO:0008006" key="4">
    <source>
        <dbReference type="Google" id="ProtNLM"/>
    </source>
</evidence>
<accession>A0A2S7UXY7</accession>
<dbReference type="InterPro" id="IPR036444">
    <property type="entry name" value="PLipase_A2_dom_sf"/>
</dbReference>
<protein>
    <recommendedName>
        <fullName evidence="4">FAD-binding oxidoreductase</fullName>
    </recommendedName>
</protein>
<sequence>MRTALTLIFVLITLFASNSVLAEKLKPFTSDGCSIFPDGTLEHKDLWLACCTAHDYAYWQGGTAEQKEIADKELKNCVAKVGQPKIAELMLAGVIVGGNPYLPTPFRWGYGWPYPRDYKMLTEEELLQVKAADPFKDSNKNNN</sequence>
<dbReference type="EMBL" id="MSCH01000003">
    <property type="protein sequence ID" value="PQJ54352.1"/>
    <property type="molecule type" value="Genomic_DNA"/>
</dbReference>
<dbReference type="Proteomes" id="UP000239007">
    <property type="component" value="Unassembled WGS sequence"/>
</dbReference>
<feature type="signal peptide" evidence="1">
    <location>
        <begin position="1"/>
        <end position="22"/>
    </location>
</feature>
<dbReference type="OrthoDB" id="7855474at2"/>
<keyword evidence="3" id="KW-1185">Reference proteome</keyword>
<reference evidence="2 3" key="1">
    <citation type="submission" date="2016-12" db="EMBL/GenBank/DDBJ databases">
        <title>Diversity of luminous bacteria.</title>
        <authorList>
            <person name="Yoshizawa S."/>
            <person name="Kogure K."/>
        </authorList>
    </citation>
    <scope>NUCLEOTIDE SEQUENCE [LARGE SCALE GENOMIC DNA]</scope>
    <source>
        <strain evidence="2 3">SA4-48</strain>
    </source>
</reference>
<dbReference type="GO" id="GO:0006644">
    <property type="term" value="P:phospholipid metabolic process"/>
    <property type="evidence" value="ECO:0007669"/>
    <property type="project" value="InterPro"/>
</dbReference>
<dbReference type="GO" id="GO:0004623">
    <property type="term" value="F:phospholipase A2 activity"/>
    <property type="evidence" value="ECO:0007669"/>
    <property type="project" value="InterPro"/>
</dbReference>
<evidence type="ECO:0000313" key="3">
    <source>
        <dbReference type="Proteomes" id="UP000239007"/>
    </source>
</evidence>
<organism evidence="2 3">
    <name type="scientific">Psychrosphaera saromensis</name>
    <dbReference type="NCBI Taxonomy" id="716813"/>
    <lineage>
        <taxon>Bacteria</taxon>
        <taxon>Pseudomonadati</taxon>
        <taxon>Pseudomonadota</taxon>
        <taxon>Gammaproteobacteria</taxon>
        <taxon>Alteromonadales</taxon>
        <taxon>Pseudoalteromonadaceae</taxon>
        <taxon>Psychrosphaera</taxon>
    </lineage>
</organism>
<dbReference type="GO" id="GO:0050482">
    <property type="term" value="P:arachidonate secretion"/>
    <property type="evidence" value="ECO:0007669"/>
    <property type="project" value="InterPro"/>
</dbReference>
<evidence type="ECO:0000256" key="1">
    <source>
        <dbReference type="SAM" id="SignalP"/>
    </source>
</evidence>
<feature type="chain" id="PRO_5015578145" description="FAD-binding oxidoreductase" evidence="1">
    <location>
        <begin position="23"/>
        <end position="143"/>
    </location>
</feature>
<dbReference type="AlphaFoldDB" id="A0A2S7UXY7"/>
<keyword evidence="1" id="KW-0732">Signal</keyword>
<evidence type="ECO:0000313" key="2">
    <source>
        <dbReference type="EMBL" id="PQJ54352.1"/>
    </source>
</evidence>
<comment type="caution">
    <text evidence="2">The sequence shown here is derived from an EMBL/GenBank/DDBJ whole genome shotgun (WGS) entry which is preliminary data.</text>
</comment>
<proteinExistence type="predicted"/>
<dbReference type="SUPFAM" id="SSF48619">
    <property type="entry name" value="Phospholipase A2, PLA2"/>
    <property type="match status" value="1"/>
</dbReference>
<name>A0A2S7UXY7_9GAMM</name>